<gene>
    <name evidence="1" type="ORF">IE37_00485</name>
</gene>
<evidence type="ECO:0000313" key="1">
    <source>
        <dbReference type="EMBL" id="PWJ14501.1"/>
    </source>
</evidence>
<proteinExistence type="predicted"/>
<comment type="caution">
    <text evidence="1">The sequence shown here is derived from an EMBL/GenBank/DDBJ whole genome shotgun (WGS) entry which is preliminary data.</text>
</comment>
<dbReference type="Proteomes" id="UP000245720">
    <property type="component" value="Unassembled WGS sequence"/>
</dbReference>
<accession>A0A315Y266</accession>
<dbReference type="AlphaFoldDB" id="A0A315Y266"/>
<dbReference type="OrthoDB" id="177750at2"/>
<name>A0A315Y266_RUMFL</name>
<evidence type="ECO:0000313" key="2">
    <source>
        <dbReference type="Proteomes" id="UP000245720"/>
    </source>
</evidence>
<protein>
    <submittedName>
        <fullName evidence="1">Uncharacterized protein</fullName>
    </submittedName>
</protein>
<dbReference type="EMBL" id="QGDI01000002">
    <property type="protein sequence ID" value="PWJ14501.1"/>
    <property type="molecule type" value="Genomic_DNA"/>
</dbReference>
<organism evidence="1 2">
    <name type="scientific">Ruminococcus flavefaciens</name>
    <dbReference type="NCBI Taxonomy" id="1265"/>
    <lineage>
        <taxon>Bacteria</taxon>
        <taxon>Bacillati</taxon>
        <taxon>Bacillota</taxon>
        <taxon>Clostridia</taxon>
        <taxon>Eubacteriales</taxon>
        <taxon>Oscillospiraceae</taxon>
        <taxon>Ruminococcus</taxon>
    </lineage>
</organism>
<reference evidence="1 2" key="1">
    <citation type="submission" date="2018-05" db="EMBL/GenBank/DDBJ databases">
        <title>The Hungate 1000. A catalogue of reference genomes from the rumen microbiome.</title>
        <authorList>
            <person name="Kelly W."/>
        </authorList>
    </citation>
    <scope>NUCLEOTIDE SEQUENCE [LARGE SCALE GENOMIC DNA]</scope>
    <source>
        <strain evidence="1 2">SAb67</strain>
    </source>
</reference>
<dbReference type="RefSeq" id="WP_109725381.1">
    <property type="nucleotide sequence ID" value="NZ_QGDI01000002.1"/>
</dbReference>
<sequence length="167" mass="20054">MASTAQILRNHRTELTEYERVEEFLEIISSLGYDTDVEKDNAIYMKPKGCDGKGVRVWVDQGDHPIFTINGNDYYREVFFDFVWDDERHGIESMNSDMILIIVAEYLKKYPDAYFNYEWSNDDNMFMDIIDFDLLRSQPFQPGWFYLFKSHLHSSRVSEHYDEWRLD</sequence>